<feature type="region of interest" description="Disordered" evidence="1">
    <location>
        <begin position="1"/>
        <end position="32"/>
    </location>
</feature>
<evidence type="ECO:0000256" key="1">
    <source>
        <dbReference type="SAM" id="MobiDB-lite"/>
    </source>
</evidence>
<keyword evidence="2" id="KW-1133">Transmembrane helix</keyword>
<evidence type="ECO:0000256" key="2">
    <source>
        <dbReference type="SAM" id="Phobius"/>
    </source>
</evidence>
<feature type="compositionally biased region" description="Basic and acidic residues" evidence="1">
    <location>
        <begin position="1"/>
        <end position="10"/>
    </location>
</feature>
<name>A0A8K0A3U4_BRALA</name>
<feature type="transmembrane region" description="Helical" evidence="2">
    <location>
        <begin position="40"/>
        <end position="64"/>
    </location>
</feature>
<organism evidence="3 4">
    <name type="scientific">Branchiostoma lanceolatum</name>
    <name type="common">Common lancelet</name>
    <name type="synonym">Amphioxus lanceolatum</name>
    <dbReference type="NCBI Taxonomy" id="7740"/>
    <lineage>
        <taxon>Eukaryota</taxon>
        <taxon>Metazoa</taxon>
        <taxon>Chordata</taxon>
        <taxon>Cephalochordata</taxon>
        <taxon>Leptocardii</taxon>
        <taxon>Amphioxiformes</taxon>
        <taxon>Branchiostomatidae</taxon>
        <taxon>Branchiostoma</taxon>
    </lineage>
</organism>
<accession>A0A8K0A3U4</accession>
<sequence length="71" mass="7506">MENLQHEAEKPPSSPTTEAWVGPGSKDGHGSVKHFMARPAVALVLLYLALVTQTMLTSGAPAAVGPVLERR</sequence>
<keyword evidence="2" id="KW-0472">Membrane</keyword>
<keyword evidence="2" id="KW-0812">Transmembrane</keyword>
<evidence type="ECO:0000313" key="3">
    <source>
        <dbReference type="EMBL" id="CAH1267020.1"/>
    </source>
</evidence>
<proteinExistence type="predicted"/>
<keyword evidence="4" id="KW-1185">Reference proteome</keyword>
<protein>
    <submittedName>
        <fullName evidence="3">Hypp3659 protein</fullName>
    </submittedName>
</protein>
<dbReference type="AlphaFoldDB" id="A0A8K0A3U4"/>
<reference evidence="3" key="1">
    <citation type="submission" date="2022-01" db="EMBL/GenBank/DDBJ databases">
        <authorList>
            <person name="Braso-Vives M."/>
        </authorList>
    </citation>
    <scope>NUCLEOTIDE SEQUENCE</scope>
</reference>
<dbReference type="EMBL" id="OV696691">
    <property type="protein sequence ID" value="CAH1267020.1"/>
    <property type="molecule type" value="Genomic_DNA"/>
</dbReference>
<gene>
    <name evidence="3" type="primary">Hypp3659</name>
    <name evidence="3" type="ORF">BLAG_LOCUS20505</name>
</gene>
<dbReference type="Proteomes" id="UP000838412">
    <property type="component" value="Chromosome 6"/>
</dbReference>
<evidence type="ECO:0000313" key="4">
    <source>
        <dbReference type="Proteomes" id="UP000838412"/>
    </source>
</evidence>